<comment type="function">
    <text evidence="1">Early cell division protein that marks the future cell division site and supports proper FtsZ ring positioning.</text>
</comment>
<keyword evidence="1" id="KW-1003">Cell membrane</keyword>
<evidence type="ECO:0000313" key="5">
    <source>
        <dbReference type="EMBL" id="RRR55543.1"/>
    </source>
</evidence>
<comment type="subcellular location">
    <subcellularLocation>
        <location evidence="1">Cell membrane</location>
        <topology evidence="1">Single-pass membrane protein</topology>
    </subcellularLocation>
    <text evidence="1">In newborn cells, forms a ring positioned at mid-cell. Soon after cell division starts and the cells begin elongating, the ring splits into two rings that, as elongation proceeds, move along and mark the future division sites.</text>
</comment>
<accession>A0A3R8SKU4</accession>
<name>A0A3R8SKU4_STRSU</name>
<feature type="transmembrane region" description="Helical" evidence="1">
    <location>
        <begin position="145"/>
        <end position="166"/>
    </location>
</feature>
<dbReference type="InterPro" id="IPR041295">
    <property type="entry name" value="MapZ_EC1"/>
</dbReference>
<dbReference type="Pfam" id="PF18041">
    <property type="entry name" value="MapZ_EC1"/>
    <property type="match status" value="1"/>
</dbReference>
<reference evidence="5 6" key="2">
    <citation type="submission" date="2018-12" db="EMBL/GenBank/DDBJ databases">
        <title>Whole-genome sequences of fifteen clinical Streptococcus suis strains isolated from pigs between 2006 and 2018.</title>
        <authorList>
            <person name="Stevens M.J.A."/>
            <person name="Cernela N."/>
            <person name="Spoerry Serrano N."/>
            <person name="Schmitt S."/>
            <person name="Schrenzel J."/>
            <person name="Stephan R."/>
        </authorList>
    </citation>
    <scope>NUCLEOTIDE SEQUENCE [LARGE SCALE GENOMIC DNA]</scope>
    <source>
        <strain evidence="5 6">PP422</strain>
    </source>
</reference>
<evidence type="ECO:0000256" key="2">
    <source>
        <dbReference type="SAM" id="MobiDB-lite"/>
    </source>
</evidence>
<feature type="region of interest" description="Disordered" evidence="2">
    <location>
        <begin position="98"/>
        <end position="117"/>
    </location>
</feature>
<dbReference type="AlphaFoldDB" id="A0A3R8SKU4"/>
<sequence length="474" mass="50726">MSKKHEKAQAEPVKDEQILDFEAAKDMTIGQAAQKQQEIEAGITDTDGLLDRYIKQHRDEIESQKFETRTIPVIKDSTVIPVVESASLTSDELETAAAAVAAHSQEEPKPVESSPVVEPLKTPAEEVAYFDLTDGSEEKPKKKGFWIFGTLLAALIAILASLFFWMNQNNAGQTASSTSSSSSTKQSSSTTSSSSTPSEFTDFTKLYESFFTDSSLSKLKNSEFGKLEELKALLDKIDPDSDAYKEAKANYDKLEKAIAAVNGINEQFDKPILVDGELDTTATVKAGATLEAVATGISGVDATITSAVNFARSQEENQQAVAGAVAPAEQAAPAAQAGTPAPATAESSAASALASASTSPAEVQNAASQFGIPVPPGVTLQRHLSRVPYNQAMIDDVNNPAWTFNPGILEKIVETSQKRGYITGNQYILEKVNIINGNGYYNMFKPDGTYLFSINAKTGYFVGNARGNADALDY</sequence>
<reference evidence="5 6" key="1">
    <citation type="submission" date="2018-11" db="EMBL/GenBank/DDBJ databases">
        <authorList>
            <person name="Stevens M.J."/>
            <person name="Cernela N."/>
            <person name="Spoerry Serrano N."/>
            <person name="Schmitt S."/>
            <person name="Schrenzel J."/>
            <person name="Stephan R."/>
        </authorList>
    </citation>
    <scope>NUCLEOTIDE SEQUENCE [LARGE SCALE GENOMIC DNA]</scope>
    <source>
        <strain evidence="5 6">PP422</strain>
    </source>
</reference>
<dbReference type="EMBL" id="RSDO01000001">
    <property type="protein sequence ID" value="RRR55543.1"/>
    <property type="molecule type" value="Genomic_DNA"/>
</dbReference>
<organism evidence="5 6">
    <name type="scientific">Streptococcus suis</name>
    <dbReference type="NCBI Taxonomy" id="1307"/>
    <lineage>
        <taxon>Bacteria</taxon>
        <taxon>Bacillati</taxon>
        <taxon>Bacillota</taxon>
        <taxon>Bacilli</taxon>
        <taxon>Lactobacillales</taxon>
        <taxon>Streptococcaceae</taxon>
        <taxon>Streptococcus</taxon>
    </lineage>
</organism>
<feature type="domain" description="MapZ extracellular" evidence="3">
    <location>
        <begin position="184"/>
        <end position="309"/>
    </location>
</feature>
<protein>
    <recommendedName>
        <fullName evidence="1">Mid-cell-anchored protein Z</fullName>
    </recommendedName>
</protein>
<gene>
    <name evidence="1" type="primary">mapZ</name>
    <name evidence="5" type="ORF">EI998_00500</name>
</gene>
<feature type="region of interest" description="Disordered" evidence="2">
    <location>
        <begin position="174"/>
        <end position="199"/>
    </location>
</feature>
<comment type="similarity">
    <text evidence="1">Belongs to the MapZ family.</text>
</comment>
<feature type="domain" description="MapZ extracellular C-terminal" evidence="4">
    <location>
        <begin position="386"/>
        <end position="464"/>
    </location>
</feature>
<keyword evidence="1" id="KW-1133">Transmembrane helix</keyword>
<dbReference type="Proteomes" id="UP000274117">
    <property type="component" value="Unassembled WGS sequence"/>
</dbReference>
<evidence type="ECO:0000256" key="1">
    <source>
        <dbReference type="HAMAP-Rule" id="MF_01941"/>
    </source>
</evidence>
<evidence type="ECO:0000313" key="6">
    <source>
        <dbReference type="Proteomes" id="UP000274117"/>
    </source>
</evidence>
<dbReference type="GO" id="GO:0051301">
    <property type="term" value="P:cell division"/>
    <property type="evidence" value="ECO:0007669"/>
    <property type="project" value="UniProtKB-UniRule"/>
</dbReference>
<dbReference type="Pfam" id="PF18708">
    <property type="entry name" value="MapZ_C2"/>
    <property type="match status" value="1"/>
</dbReference>
<feature type="region of interest" description="Disordered" evidence="2">
    <location>
        <begin position="332"/>
        <end position="352"/>
    </location>
</feature>
<evidence type="ECO:0000259" key="3">
    <source>
        <dbReference type="Pfam" id="PF18041"/>
    </source>
</evidence>
<feature type="compositionally biased region" description="Low complexity" evidence="2">
    <location>
        <begin position="174"/>
        <end position="198"/>
    </location>
</feature>
<keyword evidence="1" id="KW-0131">Cell cycle</keyword>
<dbReference type="HAMAP" id="MF_01941">
    <property type="entry name" value="MapZ"/>
    <property type="match status" value="1"/>
</dbReference>
<dbReference type="InterPro" id="IPR030858">
    <property type="entry name" value="MapZ"/>
</dbReference>
<dbReference type="InterPro" id="IPR040532">
    <property type="entry name" value="MapZ_C2"/>
</dbReference>
<proteinExistence type="inferred from homology"/>
<keyword evidence="1" id="KW-0132">Cell division</keyword>
<dbReference type="GO" id="GO:0005886">
    <property type="term" value="C:plasma membrane"/>
    <property type="evidence" value="ECO:0007669"/>
    <property type="project" value="UniProtKB-SubCell"/>
</dbReference>
<evidence type="ECO:0000259" key="4">
    <source>
        <dbReference type="Pfam" id="PF18708"/>
    </source>
</evidence>
<comment type="subunit">
    <text evidence="1">Interacts with FtsZ.</text>
</comment>
<keyword evidence="1" id="KW-0472">Membrane</keyword>
<comment type="caution">
    <text evidence="5">The sequence shown here is derived from an EMBL/GenBank/DDBJ whole genome shotgun (WGS) entry which is preliminary data.</text>
</comment>
<keyword evidence="1" id="KW-0812">Transmembrane</keyword>